<dbReference type="AlphaFoldDB" id="A0A7M1B4A5"/>
<evidence type="ECO:0000313" key="2">
    <source>
        <dbReference type="Proteomes" id="UP000593719"/>
    </source>
</evidence>
<proteinExistence type="predicted"/>
<dbReference type="Proteomes" id="UP000593719">
    <property type="component" value="Chromosome"/>
</dbReference>
<protein>
    <submittedName>
        <fullName evidence="1">Uncharacterized protein</fullName>
    </submittedName>
</protein>
<keyword evidence="2" id="KW-1185">Reference proteome</keyword>
<accession>A0A7M1B4A5</accession>
<evidence type="ECO:0000313" key="1">
    <source>
        <dbReference type="EMBL" id="QOP44567.1"/>
    </source>
</evidence>
<name>A0A7M1B4A5_9BACT</name>
<dbReference type="PROSITE" id="PS51257">
    <property type="entry name" value="PROKAR_LIPOPROTEIN"/>
    <property type="match status" value="1"/>
</dbReference>
<organism evidence="1 2">
    <name type="scientific">Sulfurimonas sediminis</name>
    <dbReference type="NCBI Taxonomy" id="2590020"/>
    <lineage>
        <taxon>Bacteria</taxon>
        <taxon>Pseudomonadati</taxon>
        <taxon>Campylobacterota</taxon>
        <taxon>Epsilonproteobacteria</taxon>
        <taxon>Campylobacterales</taxon>
        <taxon>Sulfurimonadaceae</taxon>
        <taxon>Sulfurimonas</taxon>
    </lineage>
</organism>
<dbReference type="RefSeq" id="WP_193150694.1">
    <property type="nucleotide sequence ID" value="NZ_CP041235.1"/>
</dbReference>
<sequence>MKIVLLTLSTFVLFISACSDEKKVTKSSAPGMKCGSGKCGANMFDGSTALTKKKKNILAQMRQDDPRQDCVKNAKSTKKMYDCVRDPKTHIMTLKCGEGKCGAAMPEPKPIMKCGAGKCGGSMK</sequence>
<reference evidence="1 2" key="1">
    <citation type="submission" date="2019-06" db="EMBL/GenBank/DDBJ databases">
        <title>Sulfurimonas gotlandica sp. nov., a chemoautotrophic and psychrotolerant epsilonproteobacterium isolated from a pelagic redoxcline, and an emended description of the genus Sulfurimonas.</title>
        <authorList>
            <person name="Wang S."/>
            <person name="Jiang L."/>
            <person name="Shao Z."/>
        </authorList>
    </citation>
    <scope>NUCLEOTIDE SEQUENCE [LARGE SCALE GENOMIC DNA]</scope>
    <source>
        <strain evidence="1 2">S2-6</strain>
    </source>
</reference>
<gene>
    <name evidence="1" type="ORF">FJR45_11700</name>
</gene>
<dbReference type="KEGG" id="ssei:FJR45_11700"/>
<dbReference type="EMBL" id="CP041235">
    <property type="protein sequence ID" value="QOP44567.1"/>
    <property type="molecule type" value="Genomic_DNA"/>
</dbReference>